<evidence type="ECO:0000256" key="17">
    <source>
        <dbReference type="SAM" id="MobiDB-lite"/>
    </source>
</evidence>
<feature type="domain" description="RING-type" evidence="18">
    <location>
        <begin position="670"/>
        <end position="708"/>
    </location>
</feature>
<evidence type="ECO:0000256" key="2">
    <source>
        <dbReference type="ARBA" id="ARBA00004123"/>
    </source>
</evidence>
<proteinExistence type="inferred from homology"/>
<evidence type="ECO:0000256" key="11">
    <source>
        <dbReference type="ARBA" id="ARBA00023054"/>
    </source>
</evidence>
<feature type="coiled-coil region" evidence="16">
    <location>
        <begin position="266"/>
        <end position="314"/>
    </location>
</feature>
<dbReference type="PROSITE" id="PS50089">
    <property type="entry name" value="ZF_RING_2"/>
    <property type="match status" value="1"/>
</dbReference>
<keyword evidence="9 15" id="KW-0862">Zinc</keyword>
<evidence type="ECO:0000256" key="13">
    <source>
        <dbReference type="ARBA" id="ARBA00059679"/>
    </source>
</evidence>
<evidence type="ECO:0000256" key="16">
    <source>
        <dbReference type="SAM" id="Coils"/>
    </source>
</evidence>
<dbReference type="EMBL" id="JAQQWM010000001">
    <property type="protein sequence ID" value="KAK8081555.1"/>
    <property type="molecule type" value="Genomic_DNA"/>
</dbReference>
<reference evidence="19 20" key="1">
    <citation type="submission" date="2023-01" db="EMBL/GenBank/DDBJ databases">
        <title>Analysis of 21 Apiospora genomes using comparative genomics revels a genus with tremendous synthesis potential of carbohydrate active enzymes and secondary metabolites.</title>
        <authorList>
            <person name="Sorensen T."/>
        </authorList>
    </citation>
    <scope>NUCLEOTIDE SEQUENCE [LARGE SCALE GENOMIC DNA]</scope>
    <source>
        <strain evidence="19 20">CBS 83171</strain>
    </source>
</reference>
<dbReference type="PANTHER" id="PTHR23163">
    <property type="entry name" value="RING FINGER PROTEIN-RELATED"/>
    <property type="match status" value="1"/>
</dbReference>
<evidence type="ECO:0000256" key="6">
    <source>
        <dbReference type="ARBA" id="ARBA00022723"/>
    </source>
</evidence>
<keyword evidence="20" id="KW-1185">Reference proteome</keyword>
<evidence type="ECO:0000256" key="15">
    <source>
        <dbReference type="RuleBase" id="RU365038"/>
    </source>
</evidence>
<feature type="compositionally biased region" description="Polar residues" evidence="17">
    <location>
        <begin position="256"/>
        <end position="265"/>
    </location>
</feature>
<evidence type="ECO:0000256" key="4">
    <source>
        <dbReference type="ARBA" id="ARBA00005555"/>
    </source>
</evidence>
<keyword evidence="10 15" id="KW-0156">Chromatin regulator</keyword>
<name>A0ABR1WDI3_9PEZI</name>
<comment type="catalytic activity">
    <reaction evidence="1 15">
        <text>S-ubiquitinyl-[E2 ubiquitin-conjugating enzyme]-L-cysteine + [acceptor protein]-L-lysine = [E2 ubiquitin-conjugating enzyme]-L-cysteine + N(6)-ubiquitinyl-[acceptor protein]-L-lysine.</text>
        <dbReference type="EC" id="2.3.2.27"/>
    </reaction>
</comment>
<dbReference type="Pfam" id="PF08647">
    <property type="entry name" value="BRE1"/>
    <property type="match status" value="1"/>
</dbReference>
<comment type="function">
    <text evidence="13">E3 ubiquitin-protein ligase that mediates monoubiquitination of histone H2B to form H2BK123ub1. H2BK123ub1 gives a specific tag for epigenetic transcriptional activation and is also a prerequisite for H3K4me and H3K79me formation.</text>
</comment>
<organism evidence="19 20">
    <name type="scientific">Apiospora saccharicola</name>
    <dbReference type="NCBI Taxonomy" id="335842"/>
    <lineage>
        <taxon>Eukaryota</taxon>
        <taxon>Fungi</taxon>
        <taxon>Dikarya</taxon>
        <taxon>Ascomycota</taxon>
        <taxon>Pezizomycotina</taxon>
        <taxon>Sordariomycetes</taxon>
        <taxon>Xylariomycetidae</taxon>
        <taxon>Amphisphaeriales</taxon>
        <taxon>Apiosporaceae</taxon>
        <taxon>Apiospora</taxon>
    </lineage>
</organism>
<dbReference type="Gene3D" id="3.30.40.10">
    <property type="entry name" value="Zinc/RING finger domain, C3HC4 (zinc finger)"/>
    <property type="match status" value="1"/>
</dbReference>
<feature type="region of interest" description="Disordered" evidence="17">
    <location>
        <begin position="231"/>
        <end position="265"/>
    </location>
</feature>
<evidence type="ECO:0000256" key="1">
    <source>
        <dbReference type="ARBA" id="ARBA00000900"/>
    </source>
</evidence>
<evidence type="ECO:0000259" key="18">
    <source>
        <dbReference type="PROSITE" id="PS50089"/>
    </source>
</evidence>
<feature type="coiled-coil region" evidence="16">
    <location>
        <begin position="457"/>
        <end position="638"/>
    </location>
</feature>
<comment type="subcellular location">
    <subcellularLocation>
        <location evidence="2 15">Nucleus</location>
    </subcellularLocation>
</comment>
<comment type="caution">
    <text evidence="19">The sequence shown here is derived from an EMBL/GenBank/DDBJ whole genome shotgun (WGS) entry which is preliminary data.</text>
</comment>
<keyword evidence="5 15" id="KW-0808">Transferase</keyword>
<sequence length="722" mass="82510">MPLSSAKSSPPLSSLAKMEDRKRPAMSGADDIGPPSKRQAVNGSSKHSKDDSDMKEEAWIEEYTKDAILRQMLEYKRKCSTLETRLEEVEQRSAHHDDHLRTVDFWWLQLLQEVSVLAENKVPYQPGEEQPFPTHTSFKDIEGLQAHLDDKAVAIKTITDSLFSRLSAARGQIAPNITNLEAQVNTLLANQKEFLVKLDRLASEKDDTSEQLNTATLRYLKAERKLDRVKSTQVQKLEQQAMASATARPSGADADNGSSGESNGDAQVLKLALEEAKIEATKHKQQLDTVQAQNKTIQEELTSLQIRLTNLTDEDYSRTDLFKLLKNQHEDLVRKVNHLDTENKKLSEVSHKLKVERETYKKKLEDEAQALTTDLEDQLQQSETALARVRSARDELHGEVTMLKSQRDQERQAVNHFKELVTANHDRITALESELQRLQPSEDVDMTPRPDIEEMGLEDLREKYKKMEKDFKSINDELPAMTAAVKKYQGLATKKIMDFEALEERLSMAIAEKSKANQKYFDARKNADIHLEEIKRLRAQNNKSSDIISQLKENEAQHRTLLGNMEKQLVDLKQTNTTIMTESKRLETSSNEALRRYDSLKNQVNELSSLAKSKDATASQVKDRAAVLETENEKMKLRVDHVSKDRDKWKVKSMSNSSEEEDMLRQLATCSVCQNRFKNTVLTKCGHIFCKECTEDRLTNRMRKCPNCARAFDRNDIMTVHL</sequence>
<comment type="pathway">
    <text evidence="3 15">Protein modification; protein ubiquitination.</text>
</comment>
<feature type="region of interest" description="Disordered" evidence="17">
    <location>
        <begin position="1"/>
        <end position="55"/>
    </location>
</feature>
<evidence type="ECO:0000256" key="3">
    <source>
        <dbReference type="ARBA" id="ARBA00004906"/>
    </source>
</evidence>
<dbReference type="InterPro" id="IPR058643">
    <property type="entry name" value="BRE1-like_CC"/>
</dbReference>
<evidence type="ECO:0000256" key="8">
    <source>
        <dbReference type="ARBA" id="ARBA00022786"/>
    </source>
</evidence>
<feature type="compositionally biased region" description="Polar residues" evidence="17">
    <location>
        <begin position="231"/>
        <end position="243"/>
    </location>
</feature>
<protein>
    <recommendedName>
        <fullName evidence="15">E3 ubiquitin protein ligase</fullName>
        <ecNumber evidence="15">2.3.2.27</ecNumber>
    </recommendedName>
</protein>
<dbReference type="InterPro" id="IPR013083">
    <property type="entry name" value="Znf_RING/FYVE/PHD"/>
</dbReference>
<dbReference type="Proteomes" id="UP001446871">
    <property type="component" value="Unassembled WGS sequence"/>
</dbReference>
<evidence type="ECO:0000256" key="9">
    <source>
        <dbReference type="ARBA" id="ARBA00022833"/>
    </source>
</evidence>
<dbReference type="SUPFAM" id="SSF57850">
    <property type="entry name" value="RING/U-box"/>
    <property type="match status" value="1"/>
</dbReference>
<dbReference type="InterPro" id="IPR001841">
    <property type="entry name" value="Znf_RING"/>
</dbReference>
<accession>A0ABR1WDI3</accession>
<feature type="coiled-coil region" evidence="16">
    <location>
        <begin position="361"/>
        <end position="395"/>
    </location>
</feature>
<keyword evidence="8 15" id="KW-0833">Ubl conjugation pathway</keyword>
<keyword evidence="12 15" id="KW-0539">Nucleus</keyword>
<dbReference type="EC" id="2.3.2.27" evidence="15"/>
<evidence type="ECO:0000313" key="19">
    <source>
        <dbReference type="EMBL" id="KAK8081555.1"/>
    </source>
</evidence>
<dbReference type="InterPro" id="IPR013956">
    <property type="entry name" value="E3_ubiquit_lig_Bre1"/>
</dbReference>
<dbReference type="Pfam" id="PF13923">
    <property type="entry name" value="zf-C3HC4_2"/>
    <property type="match status" value="1"/>
</dbReference>
<feature type="compositionally biased region" description="Low complexity" evidence="17">
    <location>
        <begin position="1"/>
        <end position="16"/>
    </location>
</feature>
<keyword evidence="7 14" id="KW-0863">Zinc-finger</keyword>
<keyword evidence="6 15" id="KW-0479">Metal-binding</keyword>
<evidence type="ECO:0000313" key="20">
    <source>
        <dbReference type="Proteomes" id="UP001446871"/>
    </source>
</evidence>
<dbReference type="Pfam" id="PF26095">
    <property type="entry name" value="CC_Bre1"/>
    <property type="match status" value="1"/>
</dbReference>
<evidence type="ECO:0000256" key="12">
    <source>
        <dbReference type="ARBA" id="ARBA00023242"/>
    </source>
</evidence>
<gene>
    <name evidence="19" type="ORF">PG996_000336</name>
</gene>
<dbReference type="SMART" id="SM00184">
    <property type="entry name" value="RING"/>
    <property type="match status" value="1"/>
</dbReference>
<comment type="similarity">
    <text evidence="4 15">Belongs to the BRE1 family.</text>
</comment>
<evidence type="ECO:0000256" key="7">
    <source>
        <dbReference type="ARBA" id="ARBA00022771"/>
    </source>
</evidence>
<evidence type="ECO:0000256" key="14">
    <source>
        <dbReference type="PROSITE-ProRule" id="PRU00175"/>
    </source>
</evidence>
<keyword evidence="11 15" id="KW-0175">Coiled coil</keyword>
<evidence type="ECO:0000256" key="5">
    <source>
        <dbReference type="ARBA" id="ARBA00022679"/>
    </source>
</evidence>
<dbReference type="CDD" id="cd16499">
    <property type="entry name" value="RING-HC_Bre1-like"/>
    <property type="match status" value="1"/>
</dbReference>
<dbReference type="PANTHER" id="PTHR23163:SF0">
    <property type="entry name" value="E3 UBIQUITIN-PROTEIN LIGASE BRE1"/>
    <property type="match status" value="1"/>
</dbReference>
<evidence type="ECO:0000256" key="10">
    <source>
        <dbReference type="ARBA" id="ARBA00022853"/>
    </source>
</evidence>